<protein>
    <submittedName>
        <fullName evidence="1">Uncharacterized protein</fullName>
    </submittedName>
</protein>
<proteinExistence type="predicted"/>
<dbReference type="Proteomes" id="UP000838763">
    <property type="component" value="Unassembled WGS sequence"/>
</dbReference>
<comment type="caution">
    <text evidence="1">The sequence shown here is derived from an EMBL/GenBank/DDBJ whole genome shotgun (WGS) entry which is preliminary data.</text>
</comment>
<organism evidence="1 2">
    <name type="scientific">Parascedosporium putredinis</name>
    <dbReference type="NCBI Taxonomy" id="1442378"/>
    <lineage>
        <taxon>Eukaryota</taxon>
        <taxon>Fungi</taxon>
        <taxon>Dikarya</taxon>
        <taxon>Ascomycota</taxon>
        <taxon>Pezizomycotina</taxon>
        <taxon>Sordariomycetes</taxon>
        <taxon>Hypocreomycetidae</taxon>
        <taxon>Microascales</taxon>
        <taxon>Microascaceae</taxon>
        <taxon>Parascedosporium</taxon>
    </lineage>
</organism>
<sequence length="113" mass="11951">MVLSSATFLGVRSPSALSHVSRHGAMGPWGLNVGDAIEIDESMSFDSIMGNYASNPIKQSNISSVFSSKPAVSLFSSANHPYASPPACLAHSFVSSSLRISLGSRSRPSYPQY</sequence>
<keyword evidence="2" id="KW-1185">Reference proteome</keyword>
<dbReference type="AlphaFoldDB" id="A0A9P1H944"/>
<dbReference type="EMBL" id="CALLCH030000016">
    <property type="protein sequence ID" value="CAI4217469.1"/>
    <property type="molecule type" value="Genomic_DNA"/>
</dbReference>
<gene>
    <name evidence="1" type="ORF">PPNO1_LOCUS7076</name>
</gene>
<accession>A0A9P1H944</accession>
<evidence type="ECO:0000313" key="1">
    <source>
        <dbReference type="EMBL" id="CAI4217469.1"/>
    </source>
</evidence>
<name>A0A9P1H944_9PEZI</name>
<reference evidence="1" key="1">
    <citation type="submission" date="2022-11" db="EMBL/GenBank/DDBJ databases">
        <authorList>
            <person name="Scott C."/>
            <person name="Bruce N."/>
        </authorList>
    </citation>
    <scope>NUCLEOTIDE SEQUENCE</scope>
</reference>
<evidence type="ECO:0000313" key="2">
    <source>
        <dbReference type="Proteomes" id="UP000838763"/>
    </source>
</evidence>